<dbReference type="PANTHER" id="PTHR16504">
    <property type="entry name" value="5'(3')-DEOXYRIBONUCLEOTIDASE"/>
    <property type="match status" value="1"/>
</dbReference>
<dbReference type="GO" id="GO:0005739">
    <property type="term" value="C:mitochondrion"/>
    <property type="evidence" value="ECO:0007669"/>
    <property type="project" value="TreeGrafter"/>
</dbReference>
<evidence type="ECO:0000313" key="3">
    <source>
        <dbReference type="Proteomes" id="UP000558488"/>
    </source>
</evidence>
<dbReference type="SUPFAM" id="SSF56784">
    <property type="entry name" value="HAD-like"/>
    <property type="match status" value="1"/>
</dbReference>
<comment type="caution">
    <text evidence="2">The sequence shown here is derived from an EMBL/GenBank/DDBJ whole genome shotgun (WGS) entry which is preliminary data.</text>
</comment>
<dbReference type="GO" id="GO:0008253">
    <property type="term" value="F:5'-nucleotidase activity"/>
    <property type="evidence" value="ECO:0007669"/>
    <property type="project" value="InterPro"/>
</dbReference>
<dbReference type="EMBL" id="JACAGB010000044">
    <property type="protein sequence ID" value="KAF6286874.1"/>
    <property type="molecule type" value="Genomic_DNA"/>
</dbReference>
<dbReference type="PANTHER" id="PTHR16504:SF5">
    <property type="entry name" value="5'(3')-DEOXYRIBONUCLEOTIDASE, CYTOSOLIC TYPE"/>
    <property type="match status" value="1"/>
</dbReference>
<dbReference type="Pfam" id="PF06941">
    <property type="entry name" value="NT5C"/>
    <property type="match status" value="1"/>
</dbReference>
<reference evidence="2 3" key="1">
    <citation type="journal article" date="2020" name="Nature">
        <title>Six reference-quality genomes reveal evolution of bat adaptations.</title>
        <authorList>
            <person name="Jebb D."/>
            <person name="Huang Z."/>
            <person name="Pippel M."/>
            <person name="Hughes G.M."/>
            <person name="Lavrichenko K."/>
            <person name="Devanna P."/>
            <person name="Winkler S."/>
            <person name="Jermiin L.S."/>
            <person name="Skirmuntt E.C."/>
            <person name="Katzourakis A."/>
            <person name="Burkitt-Gray L."/>
            <person name="Ray D.A."/>
            <person name="Sullivan K.A.M."/>
            <person name="Roscito J.G."/>
            <person name="Kirilenko B.M."/>
            <person name="Davalos L.M."/>
            <person name="Corthals A.P."/>
            <person name="Power M.L."/>
            <person name="Jones G."/>
            <person name="Ransome R.D."/>
            <person name="Dechmann D.K.N."/>
            <person name="Locatelli A.G."/>
            <person name="Puechmaille S.J."/>
            <person name="Fedrigo O."/>
            <person name="Jarvis E.D."/>
            <person name="Hiller M."/>
            <person name="Vernes S.C."/>
            <person name="Myers E.W."/>
            <person name="Teeling E.C."/>
        </authorList>
    </citation>
    <scope>NUCLEOTIDE SEQUENCE [LARGE SCALE GENOMIC DNA]</scope>
    <source>
        <strain evidence="2">MPipKuh1</strain>
        <tissue evidence="2">Flight muscle</tissue>
    </source>
</reference>
<dbReference type="InterPro" id="IPR036412">
    <property type="entry name" value="HAD-like_sf"/>
</dbReference>
<proteinExistence type="predicted"/>
<organism evidence="2 3">
    <name type="scientific">Pipistrellus kuhlii</name>
    <name type="common">Kuhl's pipistrelle</name>
    <dbReference type="NCBI Taxonomy" id="59472"/>
    <lineage>
        <taxon>Eukaryota</taxon>
        <taxon>Metazoa</taxon>
        <taxon>Chordata</taxon>
        <taxon>Craniata</taxon>
        <taxon>Vertebrata</taxon>
        <taxon>Euteleostomi</taxon>
        <taxon>Mammalia</taxon>
        <taxon>Eutheria</taxon>
        <taxon>Laurasiatheria</taxon>
        <taxon>Chiroptera</taxon>
        <taxon>Yangochiroptera</taxon>
        <taxon>Vespertilionidae</taxon>
        <taxon>Pipistrellus</taxon>
    </lineage>
</organism>
<feature type="active site" description="Nucleophile" evidence="1">
    <location>
        <position position="14"/>
    </location>
</feature>
<dbReference type="Gene3D" id="1.10.40.40">
    <property type="entry name" value="Deoxyribonucleotidase, domain 2"/>
    <property type="match status" value="1"/>
</dbReference>
<sequence>MAARRARPVRVLVDMDGVLADFEGGLLRAFRRRFPEEPHVPLEQRRGFFAREQYRALRPDLADKLASVYESPGFFLDLEPIPGALQAMQEMQAMHDPLVTYKHCVGEKVRLPQRPHSSFPP</sequence>
<evidence type="ECO:0000313" key="2">
    <source>
        <dbReference type="EMBL" id="KAF6286874.1"/>
    </source>
</evidence>
<evidence type="ECO:0000256" key="1">
    <source>
        <dbReference type="PIRSR" id="PIRSR610708-1"/>
    </source>
</evidence>
<dbReference type="Proteomes" id="UP000558488">
    <property type="component" value="Unassembled WGS sequence"/>
</dbReference>
<dbReference type="AlphaFoldDB" id="A0A7J7SEZ1"/>
<keyword evidence="3" id="KW-1185">Reference proteome</keyword>
<gene>
    <name evidence="2" type="ORF">mPipKuh1_012628</name>
</gene>
<feature type="active site" description="Proton donor" evidence="1">
    <location>
        <position position="16"/>
    </location>
</feature>
<dbReference type="GO" id="GO:0009223">
    <property type="term" value="P:pyrimidine deoxyribonucleotide catabolic process"/>
    <property type="evidence" value="ECO:0007669"/>
    <property type="project" value="TreeGrafter"/>
</dbReference>
<dbReference type="FunFam" id="1.10.40.40:FF:000001">
    <property type="entry name" value="5'(3')-deoxyribonucleotidase, cytosolic type"/>
    <property type="match status" value="1"/>
</dbReference>
<accession>A0A7J7SEZ1</accession>
<protein>
    <submittedName>
        <fullName evidence="2">5', 3'-nucleotidase, cytosolic</fullName>
    </submittedName>
</protein>
<name>A0A7J7SEZ1_PIPKU</name>
<dbReference type="InterPro" id="IPR010708">
    <property type="entry name" value="5'(3')-deoxyribonucleotidase"/>
</dbReference>